<dbReference type="AlphaFoldDB" id="A0A7Z2VH79"/>
<keyword evidence="7" id="KW-1185">Reference proteome</keyword>
<reference evidence="6 7" key="1">
    <citation type="submission" date="2020-04" db="EMBL/GenBank/DDBJ databases">
        <title>Genome sequencing of novel species.</title>
        <authorList>
            <person name="Heo J."/>
            <person name="Kim S.-J."/>
            <person name="Kim J.-S."/>
            <person name="Hong S.-B."/>
            <person name="Kwon S.-W."/>
        </authorList>
    </citation>
    <scope>NUCLEOTIDE SEQUENCE [LARGE SCALE GENOMIC DNA]</scope>
    <source>
        <strain evidence="6 7">MFER-1</strain>
    </source>
</reference>
<dbReference type="InterPro" id="IPR041879">
    <property type="entry name" value="YvgL-like_PBP2"/>
</dbReference>
<dbReference type="RefSeq" id="WP_169279453.1">
    <property type="nucleotide sequence ID" value="NZ_CP051680.1"/>
</dbReference>
<dbReference type="PANTHER" id="PTHR30632">
    <property type="entry name" value="MOLYBDATE-BINDING PERIPLASMIC PROTEIN"/>
    <property type="match status" value="1"/>
</dbReference>
<evidence type="ECO:0000313" key="7">
    <source>
        <dbReference type="Proteomes" id="UP000502248"/>
    </source>
</evidence>
<dbReference type="Proteomes" id="UP000502248">
    <property type="component" value="Chromosome"/>
</dbReference>
<dbReference type="InterPro" id="IPR005950">
    <property type="entry name" value="ModA"/>
</dbReference>
<evidence type="ECO:0000256" key="2">
    <source>
        <dbReference type="ARBA" id="ARBA00022505"/>
    </source>
</evidence>
<protein>
    <submittedName>
        <fullName evidence="6">Molybdate ABC transporter substrate-binding protein</fullName>
    </submittedName>
</protein>
<dbReference type="GO" id="GO:0030973">
    <property type="term" value="F:molybdate ion binding"/>
    <property type="evidence" value="ECO:0007669"/>
    <property type="project" value="UniProtKB-ARBA"/>
</dbReference>
<proteinExistence type="inferred from homology"/>
<feature type="binding site" evidence="5">
    <location>
        <position position="176"/>
    </location>
    <ligand>
        <name>molybdate</name>
        <dbReference type="ChEBI" id="CHEBI:36264"/>
    </ligand>
</feature>
<feature type="binding site" evidence="5">
    <location>
        <position position="41"/>
    </location>
    <ligand>
        <name>molybdate</name>
        <dbReference type="ChEBI" id="CHEBI:36264"/>
    </ligand>
</feature>
<dbReference type="PANTHER" id="PTHR30632:SF0">
    <property type="entry name" value="SULFATE-BINDING PROTEIN"/>
    <property type="match status" value="1"/>
</dbReference>
<feature type="binding site" evidence="5">
    <location>
        <position position="69"/>
    </location>
    <ligand>
        <name>molybdate</name>
        <dbReference type="ChEBI" id="CHEBI:36264"/>
    </ligand>
</feature>
<dbReference type="Pfam" id="PF13531">
    <property type="entry name" value="SBP_bac_11"/>
    <property type="match status" value="1"/>
</dbReference>
<dbReference type="PIRSF" id="PIRSF004846">
    <property type="entry name" value="ModA"/>
    <property type="match status" value="1"/>
</dbReference>
<evidence type="ECO:0000256" key="4">
    <source>
        <dbReference type="ARBA" id="ARBA00022729"/>
    </source>
</evidence>
<evidence type="ECO:0000313" key="6">
    <source>
        <dbReference type="EMBL" id="QJD83156.1"/>
    </source>
</evidence>
<keyword evidence="2 5" id="KW-0500">Molybdenum</keyword>
<dbReference type="KEGG" id="cheb:HH215_08205"/>
<evidence type="ECO:0000256" key="5">
    <source>
        <dbReference type="PIRSR" id="PIRSR004846-1"/>
    </source>
</evidence>
<dbReference type="EMBL" id="CP051680">
    <property type="protein sequence ID" value="QJD83156.1"/>
    <property type="molecule type" value="Genomic_DNA"/>
</dbReference>
<dbReference type="SUPFAM" id="SSF53850">
    <property type="entry name" value="Periplasmic binding protein-like II"/>
    <property type="match status" value="1"/>
</dbReference>
<dbReference type="GO" id="GO:0015689">
    <property type="term" value="P:molybdate ion transport"/>
    <property type="evidence" value="ECO:0007669"/>
    <property type="project" value="InterPro"/>
</dbReference>
<evidence type="ECO:0000256" key="1">
    <source>
        <dbReference type="ARBA" id="ARBA00009175"/>
    </source>
</evidence>
<keyword evidence="3 5" id="KW-0479">Metal-binding</keyword>
<gene>
    <name evidence="6" type="primary">modA</name>
    <name evidence="6" type="ORF">HH215_08205</name>
</gene>
<dbReference type="GO" id="GO:1901359">
    <property type="term" value="F:tungstate binding"/>
    <property type="evidence" value="ECO:0007669"/>
    <property type="project" value="UniProtKB-ARBA"/>
</dbReference>
<dbReference type="NCBIfam" id="TIGR01256">
    <property type="entry name" value="modA"/>
    <property type="match status" value="1"/>
</dbReference>
<dbReference type="FunFam" id="3.40.190.10:FF:000035">
    <property type="entry name" value="Molybdate ABC transporter substrate-binding protein"/>
    <property type="match status" value="1"/>
</dbReference>
<dbReference type="GO" id="GO:0046872">
    <property type="term" value="F:metal ion binding"/>
    <property type="evidence" value="ECO:0007669"/>
    <property type="project" value="UniProtKB-KW"/>
</dbReference>
<organism evidence="6 7">
    <name type="scientific">Cohnella herbarum</name>
    <dbReference type="NCBI Taxonomy" id="2728023"/>
    <lineage>
        <taxon>Bacteria</taxon>
        <taxon>Bacillati</taxon>
        <taxon>Bacillota</taxon>
        <taxon>Bacilli</taxon>
        <taxon>Bacillales</taxon>
        <taxon>Paenibacillaceae</taxon>
        <taxon>Cohnella</taxon>
    </lineage>
</organism>
<keyword evidence="4" id="KW-0732">Signal</keyword>
<feature type="binding site" evidence="5">
    <location>
        <position position="149"/>
    </location>
    <ligand>
        <name>molybdate</name>
        <dbReference type="ChEBI" id="CHEBI:36264"/>
    </ligand>
</feature>
<feature type="binding site" evidence="5">
    <location>
        <position position="194"/>
    </location>
    <ligand>
        <name>molybdate</name>
        <dbReference type="ChEBI" id="CHEBI:36264"/>
    </ligand>
</feature>
<dbReference type="Gene3D" id="3.40.190.10">
    <property type="entry name" value="Periplasmic binding protein-like II"/>
    <property type="match status" value="2"/>
</dbReference>
<sequence length="258" mass="28228">MLRRGILAAVCTALLFGLISIPAESASAKERTTLLVSAAASLKDGLDRIEEIYEKSHPDIDLQFNLGSSGTLQKQIEQGAPADIFLSAGKKQMDALIDAKLIAKSMVLLKNDLVLVVPSDSNLQIKSVKELTDKSIKKVAIGQPESVPAGQYAKETLEVRKVWEPLKSKLVYAKDVRQVLTYVESGNAEAGFVYRTDALSSNKVKIALKVHSYAHKPIVYPAAVLKESKHSEEANEFYEYLQSSEAKAVFTSFGFKLP</sequence>
<dbReference type="CDD" id="cd13537">
    <property type="entry name" value="PBP2_YvgL_like"/>
    <property type="match status" value="1"/>
</dbReference>
<dbReference type="InterPro" id="IPR050682">
    <property type="entry name" value="ModA/WtpA"/>
</dbReference>
<name>A0A7Z2VH79_9BACL</name>
<evidence type="ECO:0000256" key="3">
    <source>
        <dbReference type="ARBA" id="ARBA00022723"/>
    </source>
</evidence>
<accession>A0A7Z2VH79</accession>
<comment type="similarity">
    <text evidence="1">Belongs to the bacterial solute-binding protein ModA family.</text>
</comment>